<evidence type="ECO:0008006" key="10">
    <source>
        <dbReference type="Google" id="ProtNLM"/>
    </source>
</evidence>
<dbReference type="InterPro" id="IPR005123">
    <property type="entry name" value="Oxoglu/Fe-dep_dioxygenase_dom"/>
</dbReference>
<comment type="cofactor">
    <cofactor evidence="1">
        <name>L-ascorbate</name>
        <dbReference type="ChEBI" id="CHEBI:38290"/>
    </cofactor>
</comment>
<proteinExistence type="predicted"/>
<dbReference type="SUPFAM" id="SSF81383">
    <property type="entry name" value="F-box domain"/>
    <property type="match status" value="1"/>
</dbReference>
<feature type="domain" description="Fe2OG dioxygenase" evidence="7">
    <location>
        <begin position="122"/>
        <end position="235"/>
    </location>
</feature>
<dbReference type="Pfam" id="PF12937">
    <property type="entry name" value="F-box-like"/>
    <property type="match status" value="1"/>
</dbReference>
<dbReference type="GO" id="GO:0005783">
    <property type="term" value="C:endoplasmic reticulum"/>
    <property type="evidence" value="ECO:0007669"/>
    <property type="project" value="TreeGrafter"/>
</dbReference>
<evidence type="ECO:0000256" key="4">
    <source>
        <dbReference type="ARBA" id="ARBA00023002"/>
    </source>
</evidence>
<dbReference type="PANTHER" id="PTHR10869:SF236">
    <property type="entry name" value="PROLYL 4-HYDROXYLASE ALPHA SUBUNIT DOMAIN-CONTAINING PROTEIN"/>
    <property type="match status" value="1"/>
</dbReference>
<dbReference type="PANTHER" id="PTHR10869">
    <property type="entry name" value="PROLYL 4-HYDROXYLASE ALPHA SUBUNIT"/>
    <property type="match status" value="1"/>
</dbReference>
<gene>
    <name evidence="8" type="ORF">AKO1_001153</name>
</gene>
<dbReference type="SMART" id="SM00702">
    <property type="entry name" value="P4Hc"/>
    <property type="match status" value="1"/>
</dbReference>
<dbReference type="InterPro" id="IPR001810">
    <property type="entry name" value="F-box_dom"/>
</dbReference>
<dbReference type="SMART" id="SM00256">
    <property type="entry name" value="FBOX"/>
    <property type="match status" value="1"/>
</dbReference>
<keyword evidence="3" id="KW-0223">Dioxygenase</keyword>
<sequence>MPATYTFHYLSPWLSEHHENNKQDVEKVKFKSARCYHFKNVLKADECDYYIKSTEELGYESLEKEYPQEYRNNDRVLVRSFALAEELYKKTFQKHLSNTFDFQHSSVKPFGVATEGIWVPTGINEVIKFTRYNPGEKFSPHMDNCFVKSDDERSIFTMIIYLNDNYEGGNTVFYNRPTDGVLPYSGELELSYPHPIVPTKGGVLIFNHDVLHEGLKITKGTKYIIRCEIMFRRVSKSGSILPYQISQPLHLTSVLYSNSDRLENSGDLVNSTKVYLQALNIQVNHSQSIPDLDENHIEMLPNEILLNIFGFLDFLTVVNPCSLVCRRWNYFALESSVWDAFCLQHSFPLDGITNGYHLFRSLYSDENRRRFPIFVIGNNKICYDLNGYLNPRYTRSSVFKSTPFVGHAGSHCESFVLGEDAHHYMNNKPIKRVTDPFKSIMVSPNCIEVMEQQLNGYRVETGLVIGEFTKDPYFFRAYSFDDSQHILVNKVDMAIQ</sequence>
<dbReference type="AlphaFoldDB" id="A0AAW2ZBH2"/>
<dbReference type="GO" id="GO:0005506">
    <property type="term" value="F:iron ion binding"/>
    <property type="evidence" value="ECO:0007669"/>
    <property type="project" value="InterPro"/>
</dbReference>
<accession>A0AAW2ZBH2</accession>
<dbReference type="InterPro" id="IPR036047">
    <property type="entry name" value="F-box-like_dom_sf"/>
</dbReference>
<organism evidence="8 9">
    <name type="scientific">Acrasis kona</name>
    <dbReference type="NCBI Taxonomy" id="1008807"/>
    <lineage>
        <taxon>Eukaryota</taxon>
        <taxon>Discoba</taxon>
        <taxon>Heterolobosea</taxon>
        <taxon>Tetramitia</taxon>
        <taxon>Eutetramitia</taxon>
        <taxon>Acrasidae</taxon>
        <taxon>Acrasis</taxon>
    </lineage>
</organism>
<evidence type="ECO:0000313" key="8">
    <source>
        <dbReference type="EMBL" id="KAL0486815.1"/>
    </source>
</evidence>
<evidence type="ECO:0000256" key="5">
    <source>
        <dbReference type="ARBA" id="ARBA00023004"/>
    </source>
</evidence>
<keyword evidence="9" id="KW-1185">Reference proteome</keyword>
<evidence type="ECO:0000256" key="1">
    <source>
        <dbReference type="ARBA" id="ARBA00001961"/>
    </source>
</evidence>
<evidence type="ECO:0000259" key="6">
    <source>
        <dbReference type="PROSITE" id="PS50181"/>
    </source>
</evidence>
<evidence type="ECO:0000256" key="2">
    <source>
        <dbReference type="ARBA" id="ARBA00022723"/>
    </source>
</evidence>
<reference evidence="8 9" key="1">
    <citation type="submission" date="2024-03" db="EMBL/GenBank/DDBJ databases">
        <title>The Acrasis kona genome and developmental transcriptomes reveal deep origins of eukaryotic multicellular pathways.</title>
        <authorList>
            <person name="Sheikh S."/>
            <person name="Fu C.-J."/>
            <person name="Brown M.W."/>
            <person name="Baldauf S.L."/>
        </authorList>
    </citation>
    <scope>NUCLEOTIDE SEQUENCE [LARGE SCALE GENOMIC DNA]</scope>
    <source>
        <strain evidence="8 9">ATCC MYA-3509</strain>
    </source>
</reference>
<comment type="caution">
    <text evidence="8">The sequence shown here is derived from an EMBL/GenBank/DDBJ whole genome shotgun (WGS) entry which is preliminary data.</text>
</comment>
<dbReference type="InterPro" id="IPR045054">
    <property type="entry name" value="P4HA-like"/>
</dbReference>
<evidence type="ECO:0000259" key="7">
    <source>
        <dbReference type="PROSITE" id="PS51471"/>
    </source>
</evidence>
<keyword evidence="5" id="KW-0408">Iron</keyword>
<name>A0AAW2ZBH2_9EUKA</name>
<feature type="domain" description="F-box" evidence="6">
    <location>
        <begin position="294"/>
        <end position="341"/>
    </location>
</feature>
<keyword evidence="2" id="KW-0479">Metal-binding</keyword>
<feature type="non-terminal residue" evidence="8">
    <location>
        <position position="496"/>
    </location>
</feature>
<dbReference type="PROSITE" id="PS50181">
    <property type="entry name" value="FBOX"/>
    <property type="match status" value="1"/>
</dbReference>
<protein>
    <recommendedName>
        <fullName evidence="10">Fe2OG dioxygenase domain-containing protein</fullName>
    </recommendedName>
</protein>
<dbReference type="InterPro" id="IPR044862">
    <property type="entry name" value="Pro_4_hyd_alph_FE2OG_OXY"/>
</dbReference>
<dbReference type="EMBL" id="JAOPGA020001267">
    <property type="protein sequence ID" value="KAL0486815.1"/>
    <property type="molecule type" value="Genomic_DNA"/>
</dbReference>
<dbReference type="InterPro" id="IPR006620">
    <property type="entry name" value="Pro_4_hyd_alph"/>
</dbReference>
<dbReference type="GO" id="GO:0004656">
    <property type="term" value="F:procollagen-proline 4-dioxygenase activity"/>
    <property type="evidence" value="ECO:0007669"/>
    <property type="project" value="TreeGrafter"/>
</dbReference>
<keyword evidence="4" id="KW-0560">Oxidoreductase</keyword>
<dbReference type="PROSITE" id="PS51471">
    <property type="entry name" value="FE2OG_OXY"/>
    <property type="match status" value="1"/>
</dbReference>
<evidence type="ECO:0000256" key="3">
    <source>
        <dbReference type="ARBA" id="ARBA00022964"/>
    </source>
</evidence>
<dbReference type="GO" id="GO:0031418">
    <property type="term" value="F:L-ascorbic acid binding"/>
    <property type="evidence" value="ECO:0007669"/>
    <property type="project" value="InterPro"/>
</dbReference>
<dbReference type="Gene3D" id="1.20.1280.50">
    <property type="match status" value="1"/>
</dbReference>
<dbReference type="Gene3D" id="2.60.120.620">
    <property type="entry name" value="q2cbj1_9rhob like domain"/>
    <property type="match status" value="1"/>
</dbReference>
<dbReference type="Proteomes" id="UP001431209">
    <property type="component" value="Unassembled WGS sequence"/>
</dbReference>
<dbReference type="Pfam" id="PF13640">
    <property type="entry name" value="2OG-FeII_Oxy_3"/>
    <property type="match status" value="1"/>
</dbReference>
<evidence type="ECO:0000313" key="9">
    <source>
        <dbReference type="Proteomes" id="UP001431209"/>
    </source>
</evidence>